<accession>A0A1C1Z0L0</accession>
<evidence type="ECO:0000313" key="2">
    <source>
        <dbReference type="Proteomes" id="UP000094795"/>
    </source>
</evidence>
<dbReference type="Pfam" id="PF21900">
    <property type="entry name" value="DUF6920"/>
    <property type="match status" value="1"/>
</dbReference>
<reference evidence="1 2" key="1">
    <citation type="submission" date="2015-12" db="EMBL/GenBank/DDBJ databases">
        <authorList>
            <person name="Shamseldin A."/>
            <person name="Moawad H."/>
            <person name="Abd El-Rahim W.M."/>
            <person name="Sadowsky M.J."/>
        </authorList>
    </citation>
    <scope>NUCLEOTIDE SEQUENCE [LARGE SCALE GENOMIC DNA]</scope>
    <source>
        <strain evidence="1 2">JC234</strain>
    </source>
</reference>
<dbReference type="EMBL" id="LQZT01000001">
    <property type="protein sequence ID" value="OCW59282.1"/>
    <property type="molecule type" value="Genomic_DNA"/>
</dbReference>
<proteinExistence type="predicted"/>
<sequence>MLRLRHLTLGLALGAAALAGTGFYFVQGTRGEIDRLEERVVRLARPAAQPDAAAMARLPAPVARYFAFAFPDGVPEGVRHVAMEMEGDFRRPLTEAFNPTTARQLANLGAPDMVFSAVTPIIGPLWAVAWDSYIDGEMEMNARLVSAVTVMHEDGNPVLDVISLRRWLLESPLYPMALLPGGPVRWEAIDDASAMAIVSAHGNEARLIARFDASGALASFEAPEPGDLATPYHGSGEHVARSDYRPVDGVMVPMGFEISRVGPDGLVRPFWRGKVTHLSFEG</sequence>
<keyword evidence="2" id="KW-1185">Reference proteome</keyword>
<comment type="caution">
    <text evidence="1">The sequence shown here is derived from an EMBL/GenBank/DDBJ whole genome shotgun (WGS) entry which is preliminary data.</text>
</comment>
<evidence type="ECO:0000313" key="1">
    <source>
        <dbReference type="EMBL" id="OCW59282.1"/>
    </source>
</evidence>
<dbReference type="OrthoDB" id="3671061at2"/>
<dbReference type="Proteomes" id="UP000094795">
    <property type="component" value="Unassembled WGS sequence"/>
</dbReference>
<organism evidence="1 2">
    <name type="scientific">Hoeflea olei</name>
    <dbReference type="NCBI Taxonomy" id="1480615"/>
    <lineage>
        <taxon>Bacteria</taxon>
        <taxon>Pseudomonadati</taxon>
        <taxon>Pseudomonadota</taxon>
        <taxon>Alphaproteobacteria</taxon>
        <taxon>Hyphomicrobiales</taxon>
        <taxon>Rhizobiaceae</taxon>
        <taxon>Hoeflea</taxon>
    </lineage>
</organism>
<protein>
    <submittedName>
        <fullName evidence="1">Uncharacterized protein</fullName>
    </submittedName>
</protein>
<dbReference type="RefSeq" id="WP_083219937.1">
    <property type="nucleotide sequence ID" value="NZ_LQZT01000001.1"/>
</dbReference>
<dbReference type="AlphaFoldDB" id="A0A1C1Z0L0"/>
<dbReference type="InterPro" id="IPR054213">
    <property type="entry name" value="DUF6920"/>
</dbReference>
<name>A0A1C1Z0L0_9HYPH</name>
<gene>
    <name evidence="1" type="ORF">AWJ14_09550</name>
</gene>